<accession>A0A2N5TQE2</accession>
<dbReference type="AlphaFoldDB" id="A0A2N5TQE2"/>
<reference evidence="1 2" key="1">
    <citation type="submission" date="2017-11" db="EMBL/GenBank/DDBJ databases">
        <title>De novo assembly and phasing of dikaryotic genomes from two isolates of Puccinia coronata f. sp. avenae, the causal agent of oat crown rust.</title>
        <authorList>
            <person name="Miller M.E."/>
            <person name="Zhang Y."/>
            <person name="Omidvar V."/>
            <person name="Sperschneider J."/>
            <person name="Schwessinger B."/>
            <person name="Raley C."/>
            <person name="Palmer J.M."/>
            <person name="Garnica D."/>
            <person name="Upadhyaya N."/>
            <person name="Rathjen J."/>
            <person name="Taylor J.M."/>
            <person name="Park R.F."/>
            <person name="Dodds P.N."/>
            <person name="Hirsch C.D."/>
            <person name="Kianian S.F."/>
            <person name="Figueroa M."/>
        </authorList>
    </citation>
    <scope>NUCLEOTIDE SEQUENCE [LARGE SCALE GENOMIC DNA]</scope>
    <source>
        <strain evidence="1">12NC29</strain>
    </source>
</reference>
<dbReference type="OrthoDB" id="5428681at2759"/>
<protein>
    <submittedName>
        <fullName evidence="1">Uncharacterized protein</fullName>
    </submittedName>
</protein>
<evidence type="ECO:0000313" key="2">
    <source>
        <dbReference type="Proteomes" id="UP000235388"/>
    </source>
</evidence>
<name>A0A2N5TQE2_9BASI</name>
<gene>
    <name evidence="1" type="ORF">PCANC_27857</name>
</gene>
<dbReference type="Proteomes" id="UP000235388">
    <property type="component" value="Unassembled WGS sequence"/>
</dbReference>
<comment type="caution">
    <text evidence="1">The sequence shown here is derived from an EMBL/GenBank/DDBJ whole genome shotgun (WGS) entry which is preliminary data.</text>
</comment>
<organism evidence="1 2">
    <name type="scientific">Puccinia coronata f. sp. avenae</name>
    <dbReference type="NCBI Taxonomy" id="200324"/>
    <lineage>
        <taxon>Eukaryota</taxon>
        <taxon>Fungi</taxon>
        <taxon>Dikarya</taxon>
        <taxon>Basidiomycota</taxon>
        <taxon>Pucciniomycotina</taxon>
        <taxon>Pucciniomycetes</taxon>
        <taxon>Pucciniales</taxon>
        <taxon>Pucciniaceae</taxon>
        <taxon>Puccinia</taxon>
    </lineage>
</organism>
<evidence type="ECO:0000313" key="1">
    <source>
        <dbReference type="EMBL" id="PLW27717.1"/>
    </source>
</evidence>
<sequence length="116" mass="13594">MYSTLKDDKTKLLWSLIVNDHYGIWDLMKQLDRLRKDEVETARIRNKERKTERVKINPSALIRELLKFDEDGKCINAFEVISRKDILLLAYETIKSKPGNMVRGSDQILLDGITKE</sequence>
<dbReference type="EMBL" id="PGCJ01000474">
    <property type="protein sequence ID" value="PLW27717.1"/>
    <property type="molecule type" value="Genomic_DNA"/>
</dbReference>
<keyword evidence="2" id="KW-1185">Reference proteome</keyword>
<proteinExistence type="predicted"/>